<proteinExistence type="predicted"/>
<name>A0A016VMX4_9BILA</name>
<dbReference type="EMBL" id="JARK01001343">
    <property type="protein sequence ID" value="EYC28382.1"/>
    <property type="molecule type" value="Genomic_DNA"/>
</dbReference>
<evidence type="ECO:0000313" key="2">
    <source>
        <dbReference type="Proteomes" id="UP000024635"/>
    </source>
</evidence>
<dbReference type="Proteomes" id="UP000024635">
    <property type="component" value="Unassembled WGS sequence"/>
</dbReference>
<reference evidence="2" key="1">
    <citation type="journal article" date="2015" name="Nat. Genet.">
        <title>The genome and transcriptome of the zoonotic hookworm Ancylostoma ceylanicum identify infection-specific gene families.</title>
        <authorList>
            <person name="Schwarz E.M."/>
            <person name="Hu Y."/>
            <person name="Antoshechkin I."/>
            <person name="Miller M.M."/>
            <person name="Sternberg P.W."/>
            <person name="Aroian R.V."/>
        </authorList>
    </citation>
    <scope>NUCLEOTIDE SEQUENCE</scope>
    <source>
        <strain evidence="2">HY135</strain>
    </source>
</reference>
<accession>A0A016VMX4</accession>
<sequence>MFPKLLATSAFRSCRLNWYRLQCWSCTSVRGFTKPSQTRRTSEHAHLQHIQHSFVRPLHLPYRISTEKRWLHDGPVQPSFVESDVFLH</sequence>
<dbReference type="AlphaFoldDB" id="A0A016VMX4"/>
<organism evidence="1 2">
    <name type="scientific">Ancylostoma ceylanicum</name>
    <dbReference type="NCBI Taxonomy" id="53326"/>
    <lineage>
        <taxon>Eukaryota</taxon>
        <taxon>Metazoa</taxon>
        <taxon>Ecdysozoa</taxon>
        <taxon>Nematoda</taxon>
        <taxon>Chromadorea</taxon>
        <taxon>Rhabditida</taxon>
        <taxon>Rhabditina</taxon>
        <taxon>Rhabditomorpha</taxon>
        <taxon>Strongyloidea</taxon>
        <taxon>Ancylostomatidae</taxon>
        <taxon>Ancylostomatinae</taxon>
        <taxon>Ancylostoma</taxon>
    </lineage>
</organism>
<gene>
    <name evidence="1" type="primary">Acey_s0007.g3195</name>
    <name evidence="1" type="ORF">Y032_0007g3195</name>
</gene>
<evidence type="ECO:0000313" key="1">
    <source>
        <dbReference type="EMBL" id="EYC28382.1"/>
    </source>
</evidence>
<keyword evidence="2" id="KW-1185">Reference proteome</keyword>
<comment type="caution">
    <text evidence="1">The sequence shown here is derived from an EMBL/GenBank/DDBJ whole genome shotgun (WGS) entry which is preliminary data.</text>
</comment>
<protein>
    <submittedName>
        <fullName evidence="1">Uncharacterized protein</fullName>
    </submittedName>
</protein>